<gene>
    <name evidence="3" type="ORF">Dsin_026702</name>
</gene>
<dbReference type="EMBL" id="JANJYJ010000008">
    <property type="protein sequence ID" value="KAK3195392.1"/>
    <property type="molecule type" value="Genomic_DNA"/>
</dbReference>
<protein>
    <recommendedName>
        <fullName evidence="2">CCHC-type domain-containing protein</fullName>
    </recommendedName>
</protein>
<dbReference type="Pfam" id="PF03372">
    <property type="entry name" value="Exo_endo_phos"/>
    <property type="match status" value="1"/>
</dbReference>
<reference evidence="3" key="1">
    <citation type="journal article" date="2023" name="Plant J.">
        <title>Genome sequences and population genomics provide insights into the demographic history, inbreeding, and mutation load of two 'living fossil' tree species of Dipteronia.</title>
        <authorList>
            <person name="Feng Y."/>
            <person name="Comes H.P."/>
            <person name="Chen J."/>
            <person name="Zhu S."/>
            <person name="Lu R."/>
            <person name="Zhang X."/>
            <person name="Li P."/>
            <person name="Qiu J."/>
            <person name="Olsen K.M."/>
            <person name="Qiu Y."/>
        </authorList>
    </citation>
    <scope>NUCLEOTIDE SEQUENCE</scope>
    <source>
        <strain evidence="3">NBL</strain>
    </source>
</reference>
<name>A0AAE0DY46_9ROSI</name>
<dbReference type="GO" id="GO:0008270">
    <property type="term" value="F:zinc ion binding"/>
    <property type="evidence" value="ECO:0007669"/>
    <property type="project" value="UniProtKB-KW"/>
</dbReference>
<sequence>MPCGKILTTKLVNRNVFVEVMNRIWLVVGGVEIEPIKGNIFAFYFKNTEYRQMKLNRGPWSFDRAIIVFEKPAGTGDVLDMSFNMVEFWILIHNLPLICMNEEIGVIFLRLRVTVPNAKPLQRSLCVDLPDSGKVSTMLLCYERLFDYCFRCGRLGHLMEECVDKESIIKVPSEATRRLKVWLRAASPPKQTFTGMGRVGKADSKSWGKQNWKDRKIVNLESNPGGRRAVDNKQLGKQKMTDCRVSMVECLDTSKCNIYDPAGNVHIGGNLTIPTSKAHESMMLGDNLEAGGTTARSSRGSNKFPKDNLQVGGFIRGEAVVHGPGFTSDDGGPLGLLSNNSLKEVHKCTKPSKWRRVGKGERNGVVGEQFREILGKRGSSILEEEIKPELMFLMETKCDNVKMEKWRVQLGYYGKLVVNSIGRSGGLCIFWDCDMDVTLLMYSQDHIDVNIKEKYRQLWRFTGFYGHPDRSQRKLSWTFLRRLAGMSSLPWVCMGDFNEVLRDDEKLGGNEKRWREMSDFREALEEANLKDVGFIGPKFTWSNKRDGSDHRPFVLEIPNASNLYTSLHKGRRFFFEECWIEDTDCKDIVVSVWRGKSTHSKVQNVINNIESCGRFLHVWNIRKRKNLPQNLQEKIDALRKACKGDVLIPWKDMKKLEAQLDEVLDTEERY</sequence>
<dbReference type="AlphaFoldDB" id="A0AAE0DY46"/>
<keyword evidence="4" id="KW-1185">Reference proteome</keyword>
<dbReference type="Proteomes" id="UP001281410">
    <property type="component" value="Unassembled WGS sequence"/>
</dbReference>
<dbReference type="PROSITE" id="PS50158">
    <property type="entry name" value="ZF_CCHC"/>
    <property type="match status" value="1"/>
</dbReference>
<dbReference type="InterPro" id="IPR001878">
    <property type="entry name" value="Znf_CCHC"/>
</dbReference>
<accession>A0AAE0DY46</accession>
<dbReference type="SUPFAM" id="SSF56219">
    <property type="entry name" value="DNase I-like"/>
    <property type="match status" value="1"/>
</dbReference>
<evidence type="ECO:0000256" key="1">
    <source>
        <dbReference type="PROSITE-ProRule" id="PRU00047"/>
    </source>
</evidence>
<dbReference type="PANTHER" id="PTHR35218:SF9">
    <property type="entry name" value="ENDONUCLEASE_EXONUCLEASE_PHOSPHATASE DOMAIN-CONTAINING PROTEIN"/>
    <property type="match status" value="1"/>
</dbReference>
<keyword evidence="1" id="KW-0862">Zinc</keyword>
<evidence type="ECO:0000313" key="4">
    <source>
        <dbReference type="Proteomes" id="UP001281410"/>
    </source>
</evidence>
<dbReference type="Gene3D" id="3.60.10.10">
    <property type="entry name" value="Endonuclease/exonuclease/phosphatase"/>
    <property type="match status" value="1"/>
</dbReference>
<dbReference type="InterPro" id="IPR036691">
    <property type="entry name" value="Endo/exonu/phosph_ase_sf"/>
</dbReference>
<keyword evidence="1" id="KW-0863">Zinc-finger</keyword>
<dbReference type="PANTHER" id="PTHR35218">
    <property type="entry name" value="RNASE H DOMAIN-CONTAINING PROTEIN"/>
    <property type="match status" value="1"/>
</dbReference>
<dbReference type="GO" id="GO:0003824">
    <property type="term" value="F:catalytic activity"/>
    <property type="evidence" value="ECO:0007669"/>
    <property type="project" value="InterPro"/>
</dbReference>
<feature type="domain" description="CCHC-type" evidence="2">
    <location>
        <begin position="149"/>
        <end position="162"/>
    </location>
</feature>
<proteinExistence type="predicted"/>
<evidence type="ECO:0000313" key="3">
    <source>
        <dbReference type="EMBL" id="KAK3195392.1"/>
    </source>
</evidence>
<organism evidence="3 4">
    <name type="scientific">Dipteronia sinensis</name>
    <dbReference type="NCBI Taxonomy" id="43782"/>
    <lineage>
        <taxon>Eukaryota</taxon>
        <taxon>Viridiplantae</taxon>
        <taxon>Streptophyta</taxon>
        <taxon>Embryophyta</taxon>
        <taxon>Tracheophyta</taxon>
        <taxon>Spermatophyta</taxon>
        <taxon>Magnoliopsida</taxon>
        <taxon>eudicotyledons</taxon>
        <taxon>Gunneridae</taxon>
        <taxon>Pentapetalae</taxon>
        <taxon>rosids</taxon>
        <taxon>malvids</taxon>
        <taxon>Sapindales</taxon>
        <taxon>Sapindaceae</taxon>
        <taxon>Hippocastanoideae</taxon>
        <taxon>Acereae</taxon>
        <taxon>Dipteronia</taxon>
    </lineage>
</organism>
<dbReference type="InterPro" id="IPR005135">
    <property type="entry name" value="Endo/exonuclease/phosphatase"/>
</dbReference>
<dbReference type="GO" id="GO:0003676">
    <property type="term" value="F:nucleic acid binding"/>
    <property type="evidence" value="ECO:0007669"/>
    <property type="project" value="InterPro"/>
</dbReference>
<keyword evidence="1" id="KW-0479">Metal-binding</keyword>
<comment type="caution">
    <text evidence="3">The sequence shown here is derived from an EMBL/GenBank/DDBJ whole genome shotgun (WGS) entry which is preliminary data.</text>
</comment>
<evidence type="ECO:0000259" key="2">
    <source>
        <dbReference type="PROSITE" id="PS50158"/>
    </source>
</evidence>